<protein>
    <submittedName>
        <fullName evidence="2">Conotoxin</fullName>
    </submittedName>
</protein>
<sequence>MKLSLAIVLILILLTLSTGAETSDNSASRTVTAVKDTPLLSTCKSKDETCSDDDDCCGSLCCFRVYGCQLAYVPCLP</sequence>
<evidence type="ECO:0000256" key="1">
    <source>
        <dbReference type="SAM" id="SignalP"/>
    </source>
</evidence>
<keyword evidence="1" id="KW-0732">Signal</keyword>
<dbReference type="AlphaFoldDB" id="A0A291C2B3"/>
<reference evidence="2" key="2">
    <citation type="submission" date="2017-07" db="EMBL/GenBank/DDBJ databases">
        <authorList>
            <person name="Sun Z.S."/>
            <person name="Albrecht U."/>
            <person name="Echele G."/>
            <person name="Lee C.C."/>
        </authorList>
    </citation>
    <scope>NUCLEOTIDE SEQUENCE</scope>
    <source>
        <strain evidence="2">I3_Ps11.2</strain>
    </source>
</reference>
<accession>A0A291C2B3</accession>
<reference evidence="2" key="1">
    <citation type="journal article" date="2017" name="Genome Biol. Evol.">
        <title>Divergence of the Venom Exogene Repertoire in Two Sister Species of Turriconus.</title>
        <authorList>
            <person name="Li Q."/>
            <person name="Barghi N."/>
            <person name="Lu A."/>
            <person name="Fedosov A.E."/>
            <person name="Bandyopadhyay P.K."/>
            <person name="Lluisma A.O."/>
            <person name="Concepcion G.P."/>
            <person name="Yandell M."/>
            <person name="Olivera B.M."/>
            <person name="Safavi-Hemami H."/>
        </authorList>
    </citation>
    <scope>NUCLEOTIDE SEQUENCE</scope>
    <source>
        <strain evidence="2">I3_Ps11.2</strain>
    </source>
</reference>
<feature type="signal peptide" evidence="1">
    <location>
        <begin position="1"/>
        <end position="19"/>
    </location>
</feature>
<proteinExistence type="evidence at transcript level"/>
<dbReference type="EMBL" id="MF576769">
    <property type="protein sequence ID" value="ATF27603.1"/>
    <property type="molecule type" value="mRNA"/>
</dbReference>
<feature type="chain" id="PRO_5012787285" evidence="1">
    <location>
        <begin position="20"/>
        <end position="77"/>
    </location>
</feature>
<evidence type="ECO:0000313" key="2">
    <source>
        <dbReference type="EMBL" id="ATF27603.1"/>
    </source>
</evidence>
<name>A0A291C2B3_CONPC</name>
<organism evidence="2">
    <name type="scientific">Conus praecellens</name>
    <name type="common">Admirable cone</name>
    <dbReference type="NCBI Taxonomy" id="128530"/>
    <lineage>
        <taxon>Eukaryota</taxon>
        <taxon>Metazoa</taxon>
        <taxon>Spiralia</taxon>
        <taxon>Lophotrochozoa</taxon>
        <taxon>Mollusca</taxon>
        <taxon>Gastropoda</taxon>
        <taxon>Caenogastropoda</taxon>
        <taxon>Neogastropoda</taxon>
        <taxon>Conoidea</taxon>
        <taxon>Conidae</taxon>
        <taxon>Conus</taxon>
        <taxon>Turriconus</taxon>
    </lineage>
</organism>